<evidence type="ECO:0000313" key="3">
    <source>
        <dbReference type="EMBL" id="TFK77993.1"/>
    </source>
</evidence>
<evidence type="ECO:0000256" key="1">
    <source>
        <dbReference type="ARBA" id="ARBA00009005"/>
    </source>
</evidence>
<dbReference type="Pfam" id="PF00656">
    <property type="entry name" value="Peptidase_C14"/>
    <property type="match status" value="1"/>
</dbReference>
<dbReference type="GO" id="GO:0004197">
    <property type="term" value="F:cysteine-type endopeptidase activity"/>
    <property type="evidence" value="ECO:0007669"/>
    <property type="project" value="InterPro"/>
</dbReference>
<dbReference type="Proteomes" id="UP000308197">
    <property type="component" value="Unassembled WGS sequence"/>
</dbReference>
<gene>
    <name evidence="3" type="ORF">K466DRAFT_607440</name>
</gene>
<sequence>MLQQDVVRALVAEIGRCHEVMDSLWERIDGYQKALGGSGSKSGRYPGGSACSSWRKIGWALFKAQDVQETRAKLATHRANLTTLMTACNMSNIDELKAQQLPRAIAIAVVDLCALGPQRGPTKKALIIGINYVAHEKEEMKLRGAHVEARGYMELCIGEYGFRESNITLMLDDDSVTSELLPTRANILGQIHEFVEGVQPGDQLVFFYCGRSGQVESKSMNEDDGLDEVLLPLDSAGVRPQRTDKVIHDNELRRLLVDPLPVGSELTAIFDSCHLETTLLDLDHYLCNNIWFPFHESGETTGALQIDWSQEVQ</sequence>
<dbReference type="InterPro" id="IPR050452">
    <property type="entry name" value="Metacaspase"/>
</dbReference>
<dbReference type="Gene3D" id="3.40.50.12660">
    <property type="match status" value="1"/>
</dbReference>
<dbReference type="InParanoid" id="A0A5C3NWV8"/>
<dbReference type="AlphaFoldDB" id="A0A5C3NWV8"/>
<dbReference type="GO" id="GO:0005737">
    <property type="term" value="C:cytoplasm"/>
    <property type="evidence" value="ECO:0007669"/>
    <property type="project" value="TreeGrafter"/>
</dbReference>
<comment type="similarity">
    <text evidence="1">Belongs to the peptidase C14B family.</text>
</comment>
<name>A0A5C3NWV8_9APHY</name>
<dbReference type="EMBL" id="ML212914">
    <property type="protein sequence ID" value="TFK77993.1"/>
    <property type="molecule type" value="Genomic_DNA"/>
</dbReference>
<reference evidence="3 4" key="1">
    <citation type="journal article" date="2019" name="Nat. Ecol. Evol.">
        <title>Megaphylogeny resolves global patterns of mushroom evolution.</title>
        <authorList>
            <person name="Varga T."/>
            <person name="Krizsan K."/>
            <person name="Foldi C."/>
            <person name="Dima B."/>
            <person name="Sanchez-Garcia M."/>
            <person name="Sanchez-Ramirez S."/>
            <person name="Szollosi G.J."/>
            <person name="Szarkandi J.G."/>
            <person name="Papp V."/>
            <person name="Albert L."/>
            <person name="Andreopoulos W."/>
            <person name="Angelini C."/>
            <person name="Antonin V."/>
            <person name="Barry K.W."/>
            <person name="Bougher N.L."/>
            <person name="Buchanan P."/>
            <person name="Buyck B."/>
            <person name="Bense V."/>
            <person name="Catcheside P."/>
            <person name="Chovatia M."/>
            <person name="Cooper J."/>
            <person name="Damon W."/>
            <person name="Desjardin D."/>
            <person name="Finy P."/>
            <person name="Geml J."/>
            <person name="Haridas S."/>
            <person name="Hughes K."/>
            <person name="Justo A."/>
            <person name="Karasinski D."/>
            <person name="Kautmanova I."/>
            <person name="Kiss B."/>
            <person name="Kocsube S."/>
            <person name="Kotiranta H."/>
            <person name="LaButti K.M."/>
            <person name="Lechner B.E."/>
            <person name="Liimatainen K."/>
            <person name="Lipzen A."/>
            <person name="Lukacs Z."/>
            <person name="Mihaltcheva S."/>
            <person name="Morgado L.N."/>
            <person name="Niskanen T."/>
            <person name="Noordeloos M.E."/>
            <person name="Ohm R.A."/>
            <person name="Ortiz-Santana B."/>
            <person name="Ovrebo C."/>
            <person name="Racz N."/>
            <person name="Riley R."/>
            <person name="Savchenko A."/>
            <person name="Shiryaev A."/>
            <person name="Soop K."/>
            <person name="Spirin V."/>
            <person name="Szebenyi C."/>
            <person name="Tomsovsky M."/>
            <person name="Tulloss R.E."/>
            <person name="Uehling J."/>
            <person name="Grigoriev I.V."/>
            <person name="Vagvolgyi C."/>
            <person name="Papp T."/>
            <person name="Martin F.M."/>
            <person name="Miettinen O."/>
            <person name="Hibbett D.S."/>
            <person name="Nagy L.G."/>
        </authorList>
    </citation>
    <scope>NUCLEOTIDE SEQUENCE [LARGE SCALE GENOMIC DNA]</scope>
    <source>
        <strain evidence="3 4">HHB13444</strain>
    </source>
</reference>
<dbReference type="GO" id="GO:0006508">
    <property type="term" value="P:proteolysis"/>
    <property type="evidence" value="ECO:0007669"/>
    <property type="project" value="InterPro"/>
</dbReference>
<accession>A0A5C3NWV8</accession>
<proteinExistence type="inferred from homology"/>
<dbReference type="PANTHER" id="PTHR48104:SF30">
    <property type="entry name" value="METACASPASE-1"/>
    <property type="match status" value="1"/>
</dbReference>
<organism evidence="3 4">
    <name type="scientific">Polyporus arcularius HHB13444</name>
    <dbReference type="NCBI Taxonomy" id="1314778"/>
    <lineage>
        <taxon>Eukaryota</taxon>
        <taxon>Fungi</taxon>
        <taxon>Dikarya</taxon>
        <taxon>Basidiomycota</taxon>
        <taxon>Agaricomycotina</taxon>
        <taxon>Agaricomycetes</taxon>
        <taxon>Polyporales</taxon>
        <taxon>Polyporaceae</taxon>
        <taxon>Polyporus</taxon>
    </lineage>
</organism>
<evidence type="ECO:0000313" key="4">
    <source>
        <dbReference type="Proteomes" id="UP000308197"/>
    </source>
</evidence>
<keyword evidence="4" id="KW-1185">Reference proteome</keyword>
<feature type="domain" description="Peptidase C14 caspase" evidence="2">
    <location>
        <begin position="123"/>
        <end position="276"/>
    </location>
</feature>
<evidence type="ECO:0000259" key="2">
    <source>
        <dbReference type="Pfam" id="PF00656"/>
    </source>
</evidence>
<protein>
    <recommendedName>
        <fullName evidence="2">Peptidase C14 caspase domain-containing protein</fullName>
    </recommendedName>
</protein>
<dbReference type="InterPro" id="IPR011600">
    <property type="entry name" value="Pept_C14_caspase"/>
</dbReference>
<dbReference type="PANTHER" id="PTHR48104">
    <property type="entry name" value="METACASPASE-4"/>
    <property type="match status" value="1"/>
</dbReference>